<evidence type="ECO:0000313" key="2">
    <source>
        <dbReference type="EMBL" id="CAB4141522.1"/>
    </source>
</evidence>
<proteinExistence type="predicted"/>
<sequence>MAARKPTIEKSVLKKPDGRKNNGGARENAGRMAFEPTDAERKQVEAMSGYGLPIEQIAILVRGGIDTDTLRKHFATELVAGKAKANSGVGRTLFQKAMGGDTAAMIWWSKTQMKWKETQAHELTGADGAPLEFAKIERVVIRGKADAENSDA</sequence>
<organism evidence="2">
    <name type="scientific">uncultured Caudovirales phage</name>
    <dbReference type="NCBI Taxonomy" id="2100421"/>
    <lineage>
        <taxon>Viruses</taxon>
        <taxon>Duplodnaviria</taxon>
        <taxon>Heunggongvirae</taxon>
        <taxon>Uroviricota</taxon>
        <taxon>Caudoviricetes</taxon>
        <taxon>Peduoviridae</taxon>
        <taxon>Maltschvirus</taxon>
        <taxon>Maltschvirus maltsch</taxon>
    </lineage>
</organism>
<feature type="compositionally biased region" description="Basic and acidic residues" evidence="1">
    <location>
        <begin position="1"/>
        <end position="20"/>
    </location>
</feature>
<gene>
    <name evidence="2" type="ORF">UFOVP416_13</name>
</gene>
<protein>
    <submittedName>
        <fullName evidence="2">Uncharacterized protein</fullName>
    </submittedName>
</protein>
<reference evidence="2" key="1">
    <citation type="submission" date="2020-04" db="EMBL/GenBank/DDBJ databases">
        <authorList>
            <person name="Chiriac C."/>
            <person name="Salcher M."/>
            <person name="Ghai R."/>
            <person name="Kavagutti S V."/>
        </authorList>
    </citation>
    <scope>NUCLEOTIDE SEQUENCE</scope>
</reference>
<accession>A0A6J5M5S7</accession>
<feature type="region of interest" description="Disordered" evidence="1">
    <location>
        <begin position="1"/>
        <end position="40"/>
    </location>
</feature>
<dbReference type="EMBL" id="LR796392">
    <property type="protein sequence ID" value="CAB4141522.1"/>
    <property type="molecule type" value="Genomic_DNA"/>
</dbReference>
<evidence type="ECO:0000256" key="1">
    <source>
        <dbReference type="SAM" id="MobiDB-lite"/>
    </source>
</evidence>
<name>A0A6J5M5S7_9CAUD</name>